<keyword evidence="3" id="KW-1185">Reference proteome</keyword>
<name>A0ABW2FDN7_9BACL</name>
<dbReference type="RefSeq" id="WP_378047906.1">
    <property type="nucleotide sequence ID" value="NZ_JBHMDN010000015.1"/>
</dbReference>
<comment type="caution">
    <text evidence="2">The sequence shown here is derived from an EMBL/GenBank/DDBJ whole genome shotgun (WGS) entry which is preliminary data.</text>
</comment>
<organism evidence="2 3">
    <name type="scientific">Cohnella cellulosilytica</name>
    <dbReference type="NCBI Taxonomy" id="986710"/>
    <lineage>
        <taxon>Bacteria</taxon>
        <taxon>Bacillati</taxon>
        <taxon>Bacillota</taxon>
        <taxon>Bacilli</taxon>
        <taxon>Bacillales</taxon>
        <taxon>Paenibacillaceae</taxon>
        <taxon>Cohnella</taxon>
    </lineage>
</organism>
<evidence type="ECO:0000256" key="1">
    <source>
        <dbReference type="SAM" id="Phobius"/>
    </source>
</evidence>
<protein>
    <submittedName>
        <fullName evidence="2">Uncharacterized protein</fullName>
    </submittedName>
</protein>
<sequence>MKLLKRLMLVYLSIAVLLVLLILWGVKLMEPFGPLRVTVVNETSADLVTVETSAVSSSGSSKHFYRQRIEAGQNARIRPELSLTGEGGVYQKFVFDGGETREAVVCGYTESLSGTATVTLRADGRIEVEQSCS</sequence>
<keyword evidence="1" id="KW-0812">Transmembrane</keyword>
<feature type="transmembrane region" description="Helical" evidence="1">
    <location>
        <begin position="7"/>
        <end position="26"/>
    </location>
</feature>
<proteinExistence type="predicted"/>
<dbReference type="EMBL" id="JBHTAI010000015">
    <property type="protein sequence ID" value="MFC7151357.1"/>
    <property type="molecule type" value="Genomic_DNA"/>
</dbReference>
<keyword evidence="1" id="KW-1133">Transmembrane helix</keyword>
<dbReference type="Proteomes" id="UP001596378">
    <property type="component" value="Unassembled WGS sequence"/>
</dbReference>
<evidence type="ECO:0000313" key="3">
    <source>
        <dbReference type="Proteomes" id="UP001596378"/>
    </source>
</evidence>
<keyword evidence="1" id="KW-0472">Membrane</keyword>
<evidence type="ECO:0000313" key="2">
    <source>
        <dbReference type="EMBL" id="MFC7151357.1"/>
    </source>
</evidence>
<gene>
    <name evidence="2" type="ORF">ACFQMJ_22700</name>
</gene>
<reference evidence="3" key="1">
    <citation type="journal article" date="2019" name="Int. J. Syst. Evol. Microbiol.">
        <title>The Global Catalogue of Microorganisms (GCM) 10K type strain sequencing project: providing services to taxonomists for standard genome sequencing and annotation.</title>
        <authorList>
            <consortium name="The Broad Institute Genomics Platform"/>
            <consortium name="The Broad Institute Genome Sequencing Center for Infectious Disease"/>
            <person name="Wu L."/>
            <person name="Ma J."/>
        </authorList>
    </citation>
    <scope>NUCLEOTIDE SEQUENCE [LARGE SCALE GENOMIC DNA]</scope>
    <source>
        <strain evidence="3">KCTC 12907</strain>
    </source>
</reference>
<accession>A0ABW2FDN7</accession>